<feature type="transmembrane region" description="Helical" evidence="2">
    <location>
        <begin position="211"/>
        <end position="229"/>
    </location>
</feature>
<evidence type="ECO:0000313" key="4">
    <source>
        <dbReference type="Proteomes" id="UP001223390"/>
    </source>
</evidence>
<keyword evidence="2" id="KW-0812">Transmembrane</keyword>
<accession>A0ABT7H4K3</accession>
<gene>
    <name evidence="3" type="ORF">QEZ40_006844</name>
</gene>
<feature type="region of interest" description="Disordered" evidence="1">
    <location>
        <begin position="318"/>
        <end position="340"/>
    </location>
</feature>
<feature type="compositionally biased region" description="Pro residues" evidence="1">
    <location>
        <begin position="324"/>
        <end position="340"/>
    </location>
</feature>
<sequence>MAEYLVREGRWALWLVCGCYLVVVYITSRGLIAAPRYRMLQARIHDCRVRTAVCAAGPAGESAALGAVTERLDRLERNGQVAWRLLPRRWVVAIPLSKLASAWRVLHEAESQLLRLEGPEEIALRVHALRLRLASEPDPALRPLAAELAPRPGDPAAERALLIAVTEQLSRQEDEAFEREYELQRIALWLALTGLGAVLLIGLVLDHRLSLLLGGLGGFLSPLIGVMRAQRPASWGVLVLAPVGGALAAPGGLLLVRMLADPELNLLGQVFLDNSWGAPARPIALAIALLFGFSGTLFSRLALAATGQLMPVAGRAAPRAGIPAQPPAPSAPPGPGQRMR</sequence>
<keyword evidence="2" id="KW-0472">Membrane</keyword>
<evidence type="ECO:0000313" key="3">
    <source>
        <dbReference type="EMBL" id="MDK9500822.1"/>
    </source>
</evidence>
<dbReference type="RefSeq" id="WP_285346322.1">
    <property type="nucleotide sequence ID" value="NZ_JASITI010000074.1"/>
</dbReference>
<dbReference type="EMBL" id="JASITI010000074">
    <property type="protein sequence ID" value="MDK9500822.1"/>
    <property type="molecule type" value="Genomic_DNA"/>
</dbReference>
<evidence type="ECO:0000256" key="2">
    <source>
        <dbReference type="SAM" id="Phobius"/>
    </source>
</evidence>
<evidence type="ECO:0008006" key="5">
    <source>
        <dbReference type="Google" id="ProtNLM"/>
    </source>
</evidence>
<proteinExistence type="predicted"/>
<keyword evidence="2" id="KW-1133">Transmembrane helix</keyword>
<dbReference type="Proteomes" id="UP001223390">
    <property type="component" value="Unassembled WGS sequence"/>
</dbReference>
<comment type="caution">
    <text evidence="3">The sequence shown here is derived from an EMBL/GenBank/DDBJ whole genome shotgun (WGS) entry which is preliminary data.</text>
</comment>
<name>A0ABT7H4K3_9ACTN</name>
<keyword evidence="4" id="KW-1185">Reference proteome</keyword>
<feature type="transmembrane region" description="Helical" evidence="2">
    <location>
        <begin position="12"/>
        <end position="34"/>
    </location>
</feature>
<evidence type="ECO:0000256" key="1">
    <source>
        <dbReference type="SAM" id="MobiDB-lite"/>
    </source>
</evidence>
<organism evidence="3 4">
    <name type="scientific">Streptomyces katrae</name>
    <dbReference type="NCBI Taxonomy" id="68223"/>
    <lineage>
        <taxon>Bacteria</taxon>
        <taxon>Bacillati</taxon>
        <taxon>Actinomycetota</taxon>
        <taxon>Actinomycetes</taxon>
        <taxon>Kitasatosporales</taxon>
        <taxon>Streptomycetaceae</taxon>
        <taxon>Streptomyces</taxon>
    </lineage>
</organism>
<protein>
    <recommendedName>
        <fullName evidence="5">Integral membrane protein</fullName>
    </recommendedName>
</protein>
<feature type="transmembrane region" description="Helical" evidence="2">
    <location>
        <begin position="236"/>
        <end position="260"/>
    </location>
</feature>
<feature type="transmembrane region" description="Helical" evidence="2">
    <location>
        <begin position="280"/>
        <end position="303"/>
    </location>
</feature>
<feature type="transmembrane region" description="Helical" evidence="2">
    <location>
        <begin position="186"/>
        <end position="205"/>
    </location>
</feature>
<reference evidence="3 4" key="1">
    <citation type="submission" date="2023-05" db="EMBL/GenBank/DDBJ databases">
        <title>Sequencing and Assembly of Streptomyces sp. NP73.</title>
        <authorList>
            <person name="Konwar A.N."/>
            <person name="Saikia K."/>
            <person name="Thakur D."/>
        </authorList>
    </citation>
    <scope>NUCLEOTIDE SEQUENCE [LARGE SCALE GENOMIC DNA]</scope>
    <source>
        <strain evidence="3 4">NP73</strain>
    </source>
</reference>